<proteinExistence type="predicted"/>
<keyword evidence="1" id="KW-0808">Transferase</keyword>
<keyword evidence="3" id="KW-0687">Ribonucleoprotein</keyword>
<organism evidence="3 4">
    <name type="scientific">Marinicella litoralis</name>
    <dbReference type="NCBI Taxonomy" id="644220"/>
    <lineage>
        <taxon>Bacteria</taxon>
        <taxon>Pseudomonadati</taxon>
        <taxon>Pseudomonadota</taxon>
        <taxon>Gammaproteobacteria</taxon>
        <taxon>Lysobacterales</taxon>
        <taxon>Marinicellaceae</taxon>
        <taxon>Marinicella</taxon>
    </lineage>
</organism>
<dbReference type="Pfam" id="PF00583">
    <property type="entry name" value="Acetyltransf_1"/>
    <property type="match status" value="1"/>
</dbReference>
<evidence type="ECO:0000313" key="3">
    <source>
        <dbReference type="EMBL" id="TDR18388.1"/>
    </source>
</evidence>
<feature type="domain" description="N-acetyltransferase" evidence="2">
    <location>
        <begin position="15"/>
        <end position="154"/>
    </location>
</feature>
<dbReference type="PROSITE" id="PS51186">
    <property type="entry name" value="GNAT"/>
    <property type="match status" value="1"/>
</dbReference>
<dbReference type="AlphaFoldDB" id="A0A4R6XQ72"/>
<dbReference type="EMBL" id="SNZB01000005">
    <property type="protein sequence ID" value="TDR18388.1"/>
    <property type="molecule type" value="Genomic_DNA"/>
</dbReference>
<dbReference type="InterPro" id="IPR000182">
    <property type="entry name" value="GNAT_dom"/>
</dbReference>
<dbReference type="Gene3D" id="3.40.630.30">
    <property type="match status" value="1"/>
</dbReference>
<dbReference type="RefSeq" id="WP_099019611.1">
    <property type="nucleotide sequence ID" value="NZ_NIHB01000003.1"/>
</dbReference>
<dbReference type="PANTHER" id="PTHR13947:SF37">
    <property type="entry name" value="LD18367P"/>
    <property type="match status" value="1"/>
</dbReference>
<dbReference type="GO" id="GO:0005840">
    <property type="term" value="C:ribosome"/>
    <property type="evidence" value="ECO:0007669"/>
    <property type="project" value="UniProtKB-KW"/>
</dbReference>
<dbReference type="CDD" id="cd04301">
    <property type="entry name" value="NAT_SF"/>
    <property type="match status" value="1"/>
</dbReference>
<gene>
    <name evidence="3" type="ORF">C8D91_2305</name>
</gene>
<reference evidence="3 4" key="1">
    <citation type="submission" date="2019-03" db="EMBL/GenBank/DDBJ databases">
        <title>Genomic Encyclopedia of Type Strains, Phase IV (KMG-IV): sequencing the most valuable type-strain genomes for metagenomic binning, comparative biology and taxonomic classification.</title>
        <authorList>
            <person name="Goeker M."/>
        </authorList>
    </citation>
    <scope>NUCLEOTIDE SEQUENCE [LARGE SCALE GENOMIC DNA]</scope>
    <source>
        <strain evidence="3 4">DSM 25488</strain>
    </source>
</reference>
<comment type="caution">
    <text evidence="3">The sequence shown here is derived from an EMBL/GenBank/DDBJ whole genome shotgun (WGS) entry which is preliminary data.</text>
</comment>
<accession>A0A4R6XQ72</accession>
<dbReference type="InterPro" id="IPR016181">
    <property type="entry name" value="Acyl_CoA_acyltransferase"/>
</dbReference>
<keyword evidence="4" id="KW-1185">Reference proteome</keyword>
<evidence type="ECO:0000256" key="1">
    <source>
        <dbReference type="ARBA" id="ARBA00022679"/>
    </source>
</evidence>
<dbReference type="GO" id="GO:0008080">
    <property type="term" value="F:N-acetyltransferase activity"/>
    <property type="evidence" value="ECO:0007669"/>
    <property type="project" value="InterPro"/>
</dbReference>
<sequence length="154" mass="17613">MKEVTTLLHTSTLGAHFKSLNEEWLKKYFVIEPIDVHVLSRPDEIISQGGQIIYASLDQKIIGCVALKHHGEQVFELTKMAVTAEYQAKGIGAILMQKCIEVFDQLNGEKLYLESHSSLQPAIKLYGRFGFVKLPHPFESEYQRSDYYMEYLGD</sequence>
<name>A0A4R6XQ72_9GAMM</name>
<dbReference type="Proteomes" id="UP000295724">
    <property type="component" value="Unassembled WGS sequence"/>
</dbReference>
<protein>
    <submittedName>
        <fullName evidence="3">Ribosomal protein S18 acetylase RimI-like enzyme</fullName>
    </submittedName>
</protein>
<dbReference type="OrthoDB" id="1431064at2"/>
<evidence type="ECO:0000313" key="4">
    <source>
        <dbReference type="Proteomes" id="UP000295724"/>
    </source>
</evidence>
<dbReference type="PANTHER" id="PTHR13947">
    <property type="entry name" value="GNAT FAMILY N-ACETYLTRANSFERASE"/>
    <property type="match status" value="1"/>
</dbReference>
<evidence type="ECO:0000259" key="2">
    <source>
        <dbReference type="PROSITE" id="PS51186"/>
    </source>
</evidence>
<dbReference type="InterPro" id="IPR050769">
    <property type="entry name" value="NAT_camello-type"/>
</dbReference>
<keyword evidence="3" id="KW-0689">Ribosomal protein</keyword>
<dbReference type="SUPFAM" id="SSF55729">
    <property type="entry name" value="Acyl-CoA N-acyltransferases (Nat)"/>
    <property type="match status" value="1"/>
</dbReference>